<reference evidence="2 3" key="1">
    <citation type="submission" date="2019-03" db="EMBL/GenBank/DDBJ databases">
        <title>Genomic Encyclopedia of Type Strains, Phase IV (KMG-IV): sequencing the most valuable type-strain genomes for metagenomic binning, comparative biology and taxonomic classification.</title>
        <authorList>
            <person name="Goeker M."/>
        </authorList>
    </citation>
    <scope>NUCLEOTIDE SEQUENCE [LARGE SCALE GENOMIC DNA]</scope>
    <source>
        <strain evidence="2 3">DSM 10053</strain>
    </source>
</reference>
<feature type="region of interest" description="Disordered" evidence="1">
    <location>
        <begin position="156"/>
        <end position="175"/>
    </location>
</feature>
<organism evidence="2 3">
    <name type="scientific">Lonepinella koalarum</name>
    <dbReference type="NCBI Taxonomy" id="53417"/>
    <lineage>
        <taxon>Bacteria</taxon>
        <taxon>Pseudomonadati</taxon>
        <taxon>Pseudomonadota</taxon>
        <taxon>Gammaproteobacteria</taxon>
        <taxon>Pasteurellales</taxon>
        <taxon>Pasteurellaceae</taxon>
        <taxon>Lonepinella</taxon>
    </lineage>
</organism>
<dbReference type="AlphaFoldDB" id="A0A4R1KXJ4"/>
<proteinExistence type="predicted"/>
<dbReference type="Proteomes" id="UP000295496">
    <property type="component" value="Unassembled WGS sequence"/>
</dbReference>
<keyword evidence="3" id="KW-1185">Reference proteome</keyword>
<feature type="compositionally biased region" description="Low complexity" evidence="1">
    <location>
        <begin position="156"/>
        <end position="169"/>
    </location>
</feature>
<dbReference type="EMBL" id="SMGJ01000003">
    <property type="protein sequence ID" value="TCK70122.1"/>
    <property type="molecule type" value="Genomic_DNA"/>
</dbReference>
<name>A0A4R1KXJ4_9PAST</name>
<evidence type="ECO:0000313" key="3">
    <source>
        <dbReference type="Proteomes" id="UP000295496"/>
    </source>
</evidence>
<comment type="caution">
    <text evidence="2">The sequence shown here is derived from an EMBL/GenBank/DDBJ whole genome shotgun (WGS) entry which is preliminary data.</text>
</comment>
<dbReference type="Pfam" id="PF13730">
    <property type="entry name" value="HTH_36"/>
    <property type="match status" value="1"/>
</dbReference>
<dbReference type="InterPro" id="IPR036388">
    <property type="entry name" value="WH-like_DNA-bd_sf"/>
</dbReference>
<gene>
    <name evidence="2" type="ORF">EV692_1348</name>
</gene>
<dbReference type="Gene3D" id="1.10.10.10">
    <property type="entry name" value="Winged helix-like DNA-binding domain superfamily/Winged helix DNA-binding domain"/>
    <property type="match status" value="1"/>
</dbReference>
<protein>
    <submittedName>
        <fullName evidence="2">Helix-turn-helix protein</fullName>
    </submittedName>
</protein>
<dbReference type="RefSeq" id="WP_165867218.1">
    <property type="nucleotide sequence ID" value="NZ_LUKL01000002.1"/>
</dbReference>
<sequence length="293" mass="33732">MSSKLLGHVWDLDLPDSTTKLILLRLADNANDETGECFPSLAYLQDKCSIKSKTTIRLALTKLQELGFILVIKRKKESGINTSNLYKLNMEKILTKTKITKNSSVKSSGSETVPLDGSETVPLDGSESVPYGSETVPLDGSESVPRTNNSFEPIINQSISSSSEQVQTKSPKRKLEKFSNDDLTTAEWMFSQLQKLNPKIKYPNINRWANEVRLIREIDRRSHREICELFQWANRDGFWKSNILSPHKLREKWDQLEMKRQSQIQFGEVERKMSFTEKNAMQWNRPEDWEGVF</sequence>
<feature type="region of interest" description="Disordered" evidence="1">
    <location>
        <begin position="104"/>
        <end position="145"/>
    </location>
</feature>
<evidence type="ECO:0000313" key="2">
    <source>
        <dbReference type="EMBL" id="TCK70122.1"/>
    </source>
</evidence>
<accession>A0A4R1KXJ4</accession>
<evidence type="ECO:0000256" key="1">
    <source>
        <dbReference type="SAM" id="MobiDB-lite"/>
    </source>
</evidence>